<feature type="compositionally biased region" description="Basic and acidic residues" evidence="1">
    <location>
        <begin position="89"/>
        <end position="107"/>
    </location>
</feature>
<dbReference type="AlphaFoldDB" id="A0ABD3M8H8"/>
<feature type="region of interest" description="Disordered" evidence="1">
    <location>
        <begin position="1"/>
        <end position="130"/>
    </location>
</feature>
<keyword evidence="4" id="KW-1185">Reference proteome</keyword>
<dbReference type="EMBL" id="JALLBG020000196">
    <property type="protein sequence ID" value="KAL3759927.1"/>
    <property type="molecule type" value="Genomic_DNA"/>
</dbReference>
<keyword evidence="2" id="KW-0812">Transmembrane</keyword>
<accession>A0ABD3M8H8</accession>
<name>A0ABD3M8H8_9STRA</name>
<evidence type="ECO:0000313" key="3">
    <source>
        <dbReference type="EMBL" id="KAL3759927.1"/>
    </source>
</evidence>
<gene>
    <name evidence="3" type="ORF">ACHAWU_007671</name>
</gene>
<feature type="transmembrane region" description="Helical" evidence="2">
    <location>
        <begin position="188"/>
        <end position="208"/>
    </location>
</feature>
<proteinExistence type="predicted"/>
<organism evidence="3 4">
    <name type="scientific">Discostella pseudostelligera</name>
    <dbReference type="NCBI Taxonomy" id="259834"/>
    <lineage>
        <taxon>Eukaryota</taxon>
        <taxon>Sar</taxon>
        <taxon>Stramenopiles</taxon>
        <taxon>Ochrophyta</taxon>
        <taxon>Bacillariophyta</taxon>
        <taxon>Coscinodiscophyceae</taxon>
        <taxon>Thalassiosirophycidae</taxon>
        <taxon>Stephanodiscales</taxon>
        <taxon>Stephanodiscaceae</taxon>
        <taxon>Discostella</taxon>
    </lineage>
</organism>
<feature type="compositionally biased region" description="Low complexity" evidence="1">
    <location>
        <begin position="29"/>
        <end position="51"/>
    </location>
</feature>
<sequence>MLTEVEIFDIHRQQRRQSSQPQPQPQPQPQSQLRRASTSSSSQVRWSSNVSHGDGYHNERRASGQISSGSRRRSSELSDPEQQHGGWGELHEIRRQQQEHQQHEQQQRRTSSSSSRRHESTPSRRMTDATYPYDDVEYVDDYGSRVIMPLDDPSRQWTREDPNMNNGQNNGVEEPPLGFWQLDKTDKIICSVLFLLVVALVVILALAAS</sequence>
<keyword evidence="2" id="KW-0472">Membrane</keyword>
<keyword evidence="2" id="KW-1133">Transmembrane helix</keyword>
<feature type="compositionally biased region" description="Basic and acidic residues" evidence="1">
    <location>
        <begin position="116"/>
        <end position="127"/>
    </location>
</feature>
<evidence type="ECO:0000313" key="4">
    <source>
        <dbReference type="Proteomes" id="UP001530293"/>
    </source>
</evidence>
<protein>
    <submittedName>
        <fullName evidence="3">Uncharacterized protein</fullName>
    </submittedName>
</protein>
<comment type="caution">
    <text evidence="3">The sequence shown here is derived from an EMBL/GenBank/DDBJ whole genome shotgun (WGS) entry which is preliminary data.</text>
</comment>
<evidence type="ECO:0000256" key="1">
    <source>
        <dbReference type="SAM" id="MobiDB-lite"/>
    </source>
</evidence>
<evidence type="ECO:0000256" key="2">
    <source>
        <dbReference type="SAM" id="Phobius"/>
    </source>
</evidence>
<dbReference type="Proteomes" id="UP001530293">
    <property type="component" value="Unassembled WGS sequence"/>
</dbReference>
<reference evidence="3 4" key="1">
    <citation type="submission" date="2024-10" db="EMBL/GenBank/DDBJ databases">
        <title>Updated reference genomes for cyclostephanoid diatoms.</title>
        <authorList>
            <person name="Roberts W.R."/>
            <person name="Alverson A.J."/>
        </authorList>
    </citation>
    <scope>NUCLEOTIDE SEQUENCE [LARGE SCALE GENOMIC DNA]</scope>
    <source>
        <strain evidence="3 4">AJA232-27</strain>
    </source>
</reference>